<dbReference type="InterPro" id="IPR000719">
    <property type="entry name" value="Prot_kinase_dom"/>
</dbReference>
<dbReference type="PIRSF" id="PIRSF000654">
    <property type="entry name" value="Integrin-linked_kinase"/>
    <property type="match status" value="1"/>
</dbReference>
<dbReference type="PANTHER" id="PTHR44329">
    <property type="entry name" value="SERINE/THREONINE-PROTEIN KINASE TNNI3K-RELATED"/>
    <property type="match status" value="1"/>
</dbReference>
<dbReference type="PROSITE" id="PS00108">
    <property type="entry name" value="PROTEIN_KINASE_ST"/>
    <property type="match status" value="1"/>
</dbReference>
<dbReference type="PROSITE" id="PS50011">
    <property type="entry name" value="PROTEIN_KINASE_DOM"/>
    <property type="match status" value="1"/>
</dbReference>
<organism evidence="7">
    <name type="scientific">Arcella intermedia</name>
    <dbReference type="NCBI Taxonomy" id="1963864"/>
    <lineage>
        <taxon>Eukaryota</taxon>
        <taxon>Amoebozoa</taxon>
        <taxon>Tubulinea</taxon>
        <taxon>Elardia</taxon>
        <taxon>Arcellinida</taxon>
        <taxon>Sphaerothecina</taxon>
        <taxon>Arcellidae</taxon>
        <taxon>Arcella</taxon>
    </lineage>
</organism>
<proteinExistence type="inferred from homology"/>
<dbReference type="EMBL" id="GIBP01006153">
    <property type="protein sequence ID" value="NDV35122.1"/>
    <property type="molecule type" value="Transcribed_RNA"/>
</dbReference>
<accession>A0A6B2LDJ8</accession>
<feature type="binding site" evidence="4">
    <location>
        <position position="23"/>
    </location>
    <ligand>
        <name>ATP</name>
        <dbReference type="ChEBI" id="CHEBI:30616"/>
    </ligand>
</feature>
<dbReference type="InterPro" id="IPR011009">
    <property type="entry name" value="Kinase-like_dom_sf"/>
</dbReference>
<evidence type="ECO:0000256" key="5">
    <source>
        <dbReference type="RuleBase" id="RU000304"/>
    </source>
</evidence>
<evidence type="ECO:0000256" key="2">
    <source>
        <dbReference type="ARBA" id="ARBA00022741"/>
    </source>
</evidence>
<dbReference type="AlphaFoldDB" id="A0A6B2LDJ8"/>
<feature type="domain" description="Protein kinase" evidence="6">
    <location>
        <begin position="1"/>
        <end position="248"/>
    </location>
</feature>
<keyword evidence="1 5" id="KW-0418">Kinase</keyword>
<reference evidence="7" key="1">
    <citation type="journal article" date="2020" name="J. Eukaryot. Microbiol.">
        <title>De novo Sequencing, Assembly and Annotation of the Transcriptome for the Free-Living Testate Amoeba Arcella intermedia.</title>
        <authorList>
            <person name="Ribeiro G.M."/>
            <person name="Porfirio-Sousa A.L."/>
            <person name="Maurer-Alcala X.X."/>
            <person name="Katz L.A."/>
            <person name="Lahr D.J.G."/>
        </authorList>
    </citation>
    <scope>NUCLEOTIDE SEQUENCE</scope>
</reference>
<name>A0A6B2LDJ8_9EUKA</name>
<dbReference type="PRINTS" id="PR00109">
    <property type="entry name" value="TYRKINASE"/>
</dbReference>
<evidence type="ECO:0000259" key="6">
    <source>
        <dbReference type="PROSITE" id="PS50011"/>
    </source>
</evidence>
<dbReference type="Pfam" id="PF07714">
    <property type="entry name" value="PK_Tyr_Ser-Thr"/>
    <property type="match status" value="1"/>
</dbReference>
<dbReference type="InterPro" id="IPR001245">
    <property type="entry name" value="Ser-Thr/Tyr_kinase_cat_dom"/>
</dbReference>
<comment type="similarity">
    <text evidence="5">Belongs to the protein kinase superfamily.</text>
</comment>
<evidence type="ECO:0000256" key="3">
    <source>
        <dbReference type="ARBA" id="ARBA00022840"/>
    </source>
</evidence>
<dbReference type="InterPro" id="IPR051681">
    <property type="entry name" value="Ser/Thr_Kinases-Pseudokinases"/>
</dbReference>
<protein>
    <recommendedName>
        <fullName evidence="6">Protein kinase domain-containing protein</fullName>
    </recommendedName>
</protein>
<dbReference type="SUPFAM" id="SSF56112">
    <property type="entry name" value="Protein kinase-like (PK-like)"/>
    <property type="match status" value="1"/>
</dbReference>
<evidence type="ECO:0000313" key="7">
    <source>
        <dbReference type="EMBL" id="NDV35122.1"/>
    </source>
</evidence>
<dbReference type="GO" id="GO:0005524">
    <property type="term" value="F:ATP binding"/>
    <property type="evidence" value="ECO:0007669"/>
    <property type="project" value="UniProtKB-UniRule"/>
</dbReference>
<dbReference type="SMART" id="SM00220">
    <property type="entry name" value="S_TKc"/>
    <property type="match status" value="1"/>
</dbReference>
<evidence type="ECO:0000256" key="4">
    <source>
        <dbReference type="PROSITE-ProRule" id="PRU10141"/>
    </source>
</evidence>
<dbReference type="GO" id="GO:0004674">
    <property type="term" value="F:protein serine/threonine kinase activity"/>
    <property type="evidence" value="ECO:0007669"/>
    <property type="project" value="UniProtKB-KW"/>
</dbReference>
<evidence type="ECO:0000256" key="1">
    <source>
        <dbReference type="ARBA" id="ARBA00022527"/>
    </source>
</evidence>
<dbReference type="InterPro" id="IPR017441">
    <property type="entry name" value="Protein_kinase_ATP_BS"/>
</dbReference>
<dbReference type="PROSITE" id="PS00107">
    <property type="entry name" value="PROTEIN_KINASE_ATP"/>
    <property type="match status" value="1"/>
</dbReference>
<keyword evidence="1 5" id="KW-0723">Serine/threonine-protein kinase</keyword>
<keyword evidence="3 4" id="KW-0067">ATP-binding</keyword>
<sequence length="259" mass="29320">MLGKGGFGEVYLCNYQGIEVAVKYMSIEINNPEIQHEIFLLSRCNSKFVVKLIGYCHEQNNSAIVLEYLPRGDLSTFLSKHKSTPLVNRYQIGLDVVCGISYLHRNGIIHADIKSPNVLLDEELRGKITDFGVSKYKQSSESTTIGIAKAGSYRWMAPELEENDNSKTTKLSDIFSLGMVLWELMSFVIPFANITVPSRKYYEITRSEKKEVIPPSTPAVFAQIINACWNNIPEQRPSLDYILENLALEFSNIQREAVQ</sequence>
<dbReference type="Gene3D" id="1.10.510.10">
    <property type="entry name" value="Transferase(Phosphotransferase) domain 1"/>
    <property type="match status" value="1"/>
</dbReference>
<dbReference type="InterPro" id="IPR008271">
    <property type="entry name" value="Ser/Thr_kinase_AS"/>
</dbReference>
<keyword evidence="1 5" id="KW-0808">Transferase</keyword>
<keyword evidence="2 4" id="KW-0547">Nucleotide-binding</keyword>